<comment type="caution">
    <text evidence="7">The sequence shown here is derived from an EMBL/GenBank/DDBJ whole genome shotgun (WGS) entry which is preliminary data.</text>
</comment>
<keyword evidence="2" id="KW-0285">Flavoprotein</keyword>
<evidence type="ECO:0000313" key="7">
    <source>
        <dbReference type="EMBL" id="GLB68603.1"/>
    </source>
</evidence>
<feature type="domain" description="FAD/NAD(P)-binding" evidence="5">
    <location>
        <begin position="29"/>
        <end position="334"/>
    </location>
</feature>
<dbReference type="InterPro" id="IPR036188">
    <property type="entry name" value="FAD/NAD-bd_sf"/>
</dbReference>
<dbReference type="InterPro" id="IPR050446">
    <property type="entry name" value="FAD-oxidoreductase/Apoptosis"/>
</dbReference>
<dbReference type="PANTHER" id="PTHR43557:SF2">
    <property type="entry name" value="RIESKE DOMAIN-CONTAINING PROTEIN-RELATED"/>
    <property type="match status" value="1"/>
</dbReference>
<dbReference type="InterPro" id="IPR023753">
    <property type="entry name" value="FAD/NAD-binding_dom"/>
</dbReference>
<dbReference type="PRINTS" id="PR00411">
    <property type="entry name" value="PNDRDTASEI"/>
</dbReference>
<sequence>MDATKTGTTAAHSVSADATAVEGAVRTGLLIIGASQSGVQLAVSLRALGFDEHITLLGEEDHRPYQRPALSKEFLQGTVESESLIFRSNEYWQEHNVALVKGQRIERIERESDGSGVAHAASGARFPFKRLALTVGARARKLDLPGAELDGVVYLRNADDALALKAQLDGVREAVVIGGGFIGLEAASSLHKMGKAVTVLEYGPRLIGRAVGEETSEYFLNAHRERGLDIRLDARMNRLVPAGDGSRVAGVELADGSVVPAQLVLVGIGVVPNTELAEQLGLDVDNGIVVDRHAVASDGTTVAVGDVANIPNPLPGAPEGERIRLESVNNAIEHAKVAAYSLMGRSEDYAGIPWFWSNQADLKLQIAGLTLGYDSTVVRRDDERGKFSVLYYRDGRIIAADCVNAPLDFMAVKNALAKGQNIPADAAADPAVVLKTIVTDG</sequence>
<evidence type="ECO:0000259" key="6">
    <source>
        <dbReference type="Pfam" id="PF14759"/>
    </source>
</evidence>
<dbReference type="InterPro" id="IPR016156">
    <property type="entry name" value="FAD/NAD-linked_Rdtase_dimer_sf"/>
</dbReference>
<dbReference type="Pfam" id="PF14759">
    <property type="entry name" value="Reductase_C"/>
    <property type="match status" value="1"/>
</dbReference>
<dbReference type="RefSeq" id="WP_264796697.1">
    <property type="nucleotide sequence ID" value="NZ_BRVS01000019.1"/>
</dbReference>
<gene>
    <name evidence="7" type="ORF">AHIS1636_30450</name>
</gene>
<keyword evidence="3" id="KW-0274">FAD</keyword>
<dbReference type="Pfam" id="PF07992">
    <property type="entry name" value="Pyr_redox_2"/>
    <property type="match status" value="1"/>
</dbReference>
<dbReference type="InterPro" id="IPR028202">
    <property type="entry name" value="Reductase_C"/>
</dbReference>
<reference evidence="7 8" key="1">
    <citation type="journal article" date="2023" name="Int. J. Syst. Evol. Microbiol.">
        <title>Arthrobacter mangrovi sp. nov., an actinobacterium isolated from the rhizosphere of a mangrove.</title>
        <authorList>
            <person name="Hamada M."/>
            <person name="Saitou S."/>
            <person name="Enomoto N."/>
            <person name="Nanri K."/>
            <person name="Hidaka K."/>
            <person name="Miura T."/>
            <person name="Tamura T."/>
        </authorList>
    </citation>
    <scope>NUCLEOTIDE SEQUENCE [LARGE SCALE GENOMIC DNA]</scope>
    <source>
        <strain evidence="7 8">NBRC 112813</strain>
    </source>
</reference>
<evidence type="ECO:0000256" key="4">
    <source>
        <dbReference type="ARBA" id="ARBA00023002"/>
    </source>
</evidence>
<evidence type="ECO:0000256" key="1">
    <source>
        <dbReference type="ARBA" id="ARBA00001974"/>
    </source>
</evidence>
<accession>A0ABQ5MXB5</accession>
<protein>
    <submittedName>
        <fullName evidence="7">Ferredoxin</fullName>
    </submittedName>
</protein>
<dbReference type="SUPFAM" id="SSF51905">
    <property type="entry name" value="FAD/NAD(P)-binding domain"/>
    <property type="match status" value="2"/>
</dbReference>
<dbReference type="SUPFAM" id="SSF55424">
    <property type="entry name" value="FAD/NAD-linked reductases, dimerisation (C-terminal) domain"/>
    <property type="match status" value="1"/>
</dbReference>
<evidence type="ECO:0000313" key="8">
    <source>
        <dbReference type="Proteomes" id="UP001209654"/>
    </source>
</evidence>
<proteinExistence type="predicted"/>
<dbReference type="Proteomes" id="UP001209654">
    <property type="component" value="Unassembled WGS sequence"/>
</dbReference>
<dbReference type="PRINTS" id="PR00368">
    <property type="entry name" value="FADPNR"/>
</dbReference>
<comment type="cofactor">
    <cofactor evidence="1">
        <name>FAD</name>
        <dbReference type="ChEBI" id="CHEBI:57692"/>
    </cofactor>
</comment>
<dbReference type="EMBL" id="BRVS01000019">
    <property type="protein sequence ID" value="GLB68603.1"/>
    <property type="molecule type" value="Genomic_DNA"/>
</dbReference>
<dbReference type="Gene3D" id="3.30.390.30">
    <property type="match status" value="1"/>
</dbReference>
<dbReference type="PANTHER" id="PTHR43557">
    <property type="entry name" value="APOPTOSIS-INDUCING FACTOR 1"/>
    <property type="match status" value="1"/>
</dbReference>
<keyword evidence="8" id="KW-1185">Reference proteome</keyword>
<feature type="domain" description="Reductase C-terminal" evidence="6">
    <location>
        <begin position="354"/>
        <end position="437"/>
    </location>
</feature>
<evidence type="ECO:0000256" key="3">
    <source>
        <dbReference type="ARBA" id="ARBA00022827"/>
    </source>
</evidence>
<dbReference type="Gene3D" id="3.50.50.60">
    <property type="entry name" value="FAD/NAD(P)-binding domain"/>
    <property type="match status" value="2"/>
</dbReference>
<keyword evidence="4" id="KW-0560">Oxidoreductase</keyword>
<organism evidence="7 8">
    <name type="scientific">Arthrobacter mangrovi</name>
    <dbReference type="NCBI Taxonomy" id="2966350"/>
    <lineage>
        <taxon>Bacteria</taxon>
        <taxon>Bacillati</taxon>
        <taxon>Actinomycetota</taxon>
        <taxon>Actinomycetes</taxon>
        <taxon>Micrococcales</taxon>
        <taxon>Micrococcaceae</taxon>
        <taxon>Arthrobacter</taxon>
    </lineage>
</organism>
<evidence type="ECO:0000259" key="5">
    <source>
        <dbReference type="Pfam" id="PF07992"/>
    </source>
</evidence>
<evidence type="ECO:0000256" key="2">
    <source>
        <dbReference type="ARBA" id="ARBA00022630"/>
    </source>
</evidence>
<name>A0ABQ5MXB5_9MICC</name>